<protein>
    <submittedName>
        <fullName evidence="1">Uncharacterized protein</fullName>
    </submittedName>
</protein>
<name>A0AAV3YB95_9GAST</name>
<evidence type="ECO:0000313" key="1">
    <source>
        <dbReference type="EMBL" id="GFN79764.1"/>
    </source>
</evidence>
<dbReference type="AlphaFoldDB" id="A0AAV3YB95"/>
<organism evidence="1 2">
    <name type="scientific">Plakobranchus ocellatus</name>
    <dbReference type="NCBI Taxonomy" id="259542"/>
    <lineage>
        <taxon>Eukaryota</taxon>
        <taxon>Metazoa</taxon>
        <taxon>Spiralia</taxon>
        <taxon>Lophotrochozoa</taxon>
        <taxon>Mollusca</taxon>
        <taxon>Gastropoda</taxon>
        <taxon>Heterobranchia</taxon>
        <taxon>Euthyneura</taxon>
        <taxon>Panpulmonata</taxon>
        <taxon>Sacoglossa</taxon>
        <taxon>Placobranchoidea</taxon>
        <taxon>Plakobranchidae</taxon>
        <taxon>Plakobranchus</taxon>
    </lineage>
</organism>
<reference evidence="1 2" key="1">
    <citation type="journal article" date="2021" name="Elife">
        <title>Chloroplast acquisition without the gene transfer in kleptoplastic sea slugs, Plakobranchus ocellatus.</title>
        <authorList>
            <person name="Maeda T."/>
            <person name="Takahashi S."/>
            <person name="Yoshida T."/>
            <person name="Shimamura S."/>
            <person name="Takaki Y."/>
            <person name="Nagai Y."/>
            <person name="Toyoda A."/>
            <person name="Suzuki Y."/>
            <person name="Arimoto A."/>
            <person name="Ishii H."/>
            <person name="Satoh N."/>
            <person name="Nishiyama T."/>
            <person name="Hasebe M."/>
            <person name="Maruyama T."/>
            <person name="Minagawa J."/>
            <person name="Obokata J."/>
            <person name="Shigenobu S."/>
        </authorList>
    </citation>
    <scope>NUCLEOTIDE SEQUENCE [LARGE SCALE GENOMIC DNA]</scope>
</reference>
<dbReference type="EMBL" id="BLXT01000740">
    <property type="protein sequence ID" value="GFN79764.1"/>
    <property type="molecule type" value="Genomic_DNA"/>
</dbReference>
<keyword evidence="2" id="KW-1185">Reference proteome</keyword>
<sequence length="76" mass="8424">MFMKLSIINLAIAKFLLDGSPKCFQITISSRESKSPKSCCTGVNKKLMKLLMWGLAGTIVPERNKLLEHLITGEEA</sequence>
<gene>
    <name evidence="1" type="ORF">PoB_000627000</name>
</gene>
<accession>A0AAV3YB95</accession>
<comment type="caution">
    <text evidence="1">The sequence shown here is derived from an EMBL/GenBank/DDBJ whole genome shotgun (WGS) entry which is preliminary data.</text>
</comment>
<dbReference type="Proteomes" id="UP000735302">
    <property type="component" value="Unassembled WGS sequence"/>
</dbReference>
<proteinExistence type="predicted"/>
<evidence type="ECO:0000313" key="2">
    <source>
        <dbReference type="Proteomes" id="UP000735302"/>
    </source>
</evidence>